<dbReference type="PROSITE" id="PS50929">
    <property type="entry name" value="ABC_TM1F"/>
    <property type="match status" value="1"/>
</dbReference>
<proteinExistence type="predicted"/>
<dbReference type="InterPro" id="IPR011527">
    <property type="entry name" value="ABC1_TM_dom"/>
</dbReference>
<name>A0A514Z6Q0_9LACT</name>
<organism evidence="10 11">
    <name type="scientific">Lactococcus protaetiae</name>
    <dbReference type="NCBI Taxonomy" id="2592653"/>
    <lineage>
        <taxon>Bacteria</taxon>
        <taxon>Bacillati</taxon>
        <taxon>Bacillota</taxon>
        <taxon>Bacilli</taxon>
        <taxon>Lactobacillales</taxon>
        <taxon>Streptococcaceae</taxon>
        <taxon>Lactococcus</taxon>
    </lineage>
</organism>
<keyword evidence="2 7" id="KW-0812">Transmembrane</keyword>
<dbReference type="PANTHER" id="PTHR43394:SF1">
    <property type="entry name" value="ATP-BINDING CASSETTE SUB-FAMILY B MEMBER 10, MITOCHONDRIAL"/>
    <property type="match status" value="1"/>
</dbReference>
<evidence type="ECO:0000256" key="6">
    <source>
        <dbReference type="ARBA" id="ARBA00023136"/>
    </source>
</evidence>
<evidence type="ECO:0000313" key="11">
    <source>
        <dbReference type="Proteomes" id="UP000315128"/>
    </source>
</evidence>
<dbReference type="InterPro" id="IPR027417">
    <property type="entry name" value="P-loop_NTPase"/>
</dbReference>
<dbReference type="GO" id="GO:0005524">
    <property type="term" value="F:ATP binding"/>
    <property type="evidence" value="ECO:0007669"/>
    <property type="project" value="UniProtKB-KW"/>
</dbReference>
<evidence type="ECO:0000313" key="10">
    <source>
        <dbReference type="EMBL" id="QDK70272.1"/>
    </source>
</evidence>
<dbReference type="GO" id="GO:0015421">
    <property type="term" value="F:ABC-type oligopeptide transporter activity"/>
    <property type="evidence" value="ECO:0007669"/>
    <property type="project" value="TreeGrafter"/>
</dbReference>
<dbReference type="Gene3D" id="3.40.50.300">
    <property type="entry name" value="P-loop containing nucleotide triphosphate hydrolases"/>
    <property type="match status" value="1"/>
</dbReference>
<keyword evidence="4 10" id="KW-0067">ATP-binding</keyword>
<comment type="subcellular location">
    <subcellularLocation>
        <location evidence="1">Cell membrane</location>
        <topology evidence="1">Multi-pass membrane protein</topology>
    </subcellularLocation>
</comment>
<dbReference type="KEGG" id="lack:FLP15_02690"/>
<dbReference type="SUPFAM" id="SSF52540">
    <property type="entry name" value="P-loop containing nucleoside triphosphate hydrolases"/>
    <property type="match status" value="1"/>
</dbReference>
<dbReference type="PROSITE" id="PS50893">
    <property type="entry name" value="ABC_TRANSPORTER_2"/>
    <property type="match status" value="1"/>
</dbReference>
<reference evidence="10 11" key="1">
    <citation type="submission" date="2019-07" db="EMBL/GenBank/DDBJ databases">
        <title>Genome sequencing of KACC 19320.</title>
        <authorList>
            <person name="Heo J."/>
            <person name="Kim S.-J."/>
            <person name="Kim J.-S."/>
            <person name="Hong S.-B."/>
            <person name="Kwon S.-W."/>
        </authorList>
    </citation>
    <scope>NUCLEOTIDE SEQUENCE [LARGE SCALE GENOMIC DNA]</scope>
    <source>
        <strain evidence="10 11">KACC 19320</strain>
    </source>
</reference>
<dbReference type="InterPro" id="IPR003593">
    <property type="entry name" value="AAA+_ATPase"/>
</dbReference>
<dbReference type="CDD" id="cd03228">
    <property type="entry name" value="ABCC_MRP_Like"/>
    <property type="match status" value="1"/>
</dbReference>
<dbReference type="SMART" id="SM00382">
    <property type="entry name" value="AAA"/>
    <property type="match status" value="1"/>
</dbReference>
<dbReference type="SUPFAM" id="SSF90123">
    <property type="entry name" value="ABC transporter transmembrane region"/>
    <property type="match status" value="1"/>
</dbReference>
<dbReference type="OrthoDB" id="95687at2"/>
<dbReference type="Gene3D" id="1.20.1560.10">
    <property type="entry name" value="ABC transporter type 1, transmembrane domain"/>
    <property type="match status" value="1"/>
</dbReference>
<keyword evidence="5 7" id="KW-1133">Transmembrane helix</keyword>
<dbReference type="Pfam" id="PF00005">
    <property type="entry name" value="ABC_tran"/>
    <property type="match status" value="1"/>
</dbReference>
<evidence type="ECO:0000256" key="3">
    <source>
        <dbReference type="ARBA" id="ARBA00022741"/>
    </source>
</evidence>
<dbReference type="Pfam" id="PF00664">
    <property type="entry name" value="ABC_membrane"/>
    <property type="match status" value="1"/>
</dbReference>
<gene>
    <name evidence="10" type="ORF">FLP15_02690</name>
</gene>
<feature type="transmembrane region" description="Helical" evidence="7">
    <location>
        <begin position="234"/>
        <end position="259"/>
    </location>
</feature>
<sequence>MIIYMKKFKKENLLAFLAITMDAFLTVLSSVLLAKLLNSLVAMNLRKVMFWLGVLVFVWLLDSLTCIARDFLKERVLQLELNAIRAAILQPLTQMSYVEFNKNSTEDYNSWLNNDMTLLYDNGFQQIYFAYEAIVMMIFSGIAVILFHWILLVTMILAAFILFYLPKIFEALISKSTMQVSERANQALATSTDYLKGFSILYQNNRLDYFKQKIMTAFEQLKNVKIKLTLVQAYMIYSLGFVGLIFQGVILLVAAILIIHHQITVGVIFSVGNLAGIITNYSKSAANNIITLKATARLMDKYPKINSVSTDRKLKFTDRLSVQHLSVKFAQQEISYPDFTIKKGKKYALIGESGSGKSTLIQLLLGNIQDYQGEISLDGESFRQINPKLLPSIISNISQFPYLFHESVEENLTLGRKISPTQFLSVLTSTCATELVSDKRNISFDNNLSGGQQARISIARELLANKPILLMDESTANLDKTTALIVERNILQNPNLTVIMITHHLYDETCQYFDEIITL</sequence>
<feature type="transmembrane region" description="Helical" evidence="7">
    <location>
        <begin position="48"/>
        <end position="68"/>
    </location>
</feature>
<evidence type="ECO:0000256" key="7">
    <source>
        <dbReference type="SAM" id="Phobius"/>
    </source>
</evidence>
<keyword evidence="3" id="KW-0547">Nucleotide-binding</keyword>
<protein>
    <submittedName>
        <fullName evidence="10">ABC transporter ATP-binding protein</fullName>
    </submittedName>
</protein>
<evidence type="ECO:0000259" key="8">
    <source>
        <dbReference type="PROSITE" id="PS50893"/>
    </source>
</evidence>
<dbReference type="InterPro" id="IPR003439">
    <property type="entry name" value="ABC_transporter-like_ATP-bd"/>
</dbReference>
<dbReference type="Proteomes" id="UP000315128">
    <property type="component" value="Chromosome"/>
</dbReference>
<dbReference type="PANTHER" id="PTHR43394">
    <property type="entry name" value="ATP-DEPENDENT PERMEASE MDL1, MITOCHONDRIAL"/>
    <property type="match status" value="1"/>
</dbReference>
<evidence type="ECO:0000256" key="2">
    <source>
        <dbReference type="ARBA" id="ARBA00022692"/>
    </source>
</evidence>
<dbReference type="InterPro" id="IPR039421">
    <property type="entry name" value="Type_1_exporter"/>
</dbReference>
<keyword evidence="11" id="KW-1185">Reference proteome</keyword>
<dbReference type="InterPro" id="IPR017871">
    <property type="entry name" value="ABC_transporter-like_CS"/>
</dbReference>
<accession>A0A514Z6Q0</accession>
<dbReference type="AlphaFoldDB" id="A0A514Z6Q0"/>
<dbReference type="GO" id="GO:0005886">
    <property type="term" value="C:plasma membrane"/>
    <property type="evidence" value="ECO:0007669"/>
    <property type="project" value="UniProtKB-SubCell"/>
</dbReference>
<feature type="transmembrane region" description="Helical" evidence="7">
    <location>
        <begin position="156"/>
        <end position="173"/>
    </location>
</feature>
<dbReference type="RefSeq" id="WP_142765890.1">
    <property type="nucleotide sequence ID" value="NZ_CP041356.1"/>
</dbReference>
<dbReference type="EMBL" id="CP041356">
    <property type="protein sequence ID" value="QDK70272.1"/>
    <property type="molecule type" value="Genomic_DNA"/>
</dbReference>
<keyword evidence="6 7" id="KW-0472">Membrane</keyword>
<feature type="transmembrane region" description="Helical" evidence="7">
    <location>
        <begin position="128"/>
        <end position="150"/>
    </location>
</feature>
<dbReference type="InterPro" id="IPR036640">
    <property type="entry name" value="ABC1_TM_sf"/>
</dbReference>
<dbReference type="GO" id="GO:0016887">
    <property type="term" value="F:ATP hydrolysis activity"/>
    <property type="evidence" value="ECO:0007669"/>
    <property type="project" value="InterPro"/>
</dbReference>
<evidence type="ECO:0000256" key="1">
    <source>
        <dbReference type="ARBA" id="ARBA00004651"/>
    </source>
</evidence>
<evidence type="ECO:0000256" key="4">
    <source>
        <dbReference type="ARBA" id="ARBA00022840"/>
    </source>
</evidence>
<evidence type="ECO:0000259" key="9">
    <source>
        <dbReference type="PROSITE" id="PS50929"/>
    </source>
</evidence>
<feature type="domain" description="ABC transmembrane type-1" evidence="9">
    <location>
        <begin position="13"/>
        <end position="294"/>
    </location>
</feature>
<evidence type="ECO:0000256" key="5">
    <source>
        <dbReference type="ARBA" id="ARBA00022989"/>
    </source>
</evidence>
<dbReference type="PROSITE" id="PS00211">
    <property type="entry name" value="ABC_TRANSPORTER_1"/>
    <property type="match status" value="1"/>
</dbReference>
<feature type="transmembrane region" description="Helical" evidence="7">
    <location>
        <begin position="12"/>
        <end position="36"/>
    </location>
</feature>
<feature type="domain" description="ABC transporter" evidence="8">
    <location>
        <begin position="314"/>
        <end position="518"/>
    </location>
</feature>